<keyword evidence="1" id="KW-0597">Phosphoprotein</keyword>
<protein>
    <submittedName>
        <fullName evidence="4">Response regulator transcription factor</fullName>
    </submittedName>
</protein>
<gene>
    <name evidence="4" type="ORF">GK091_13060</name>
</gene>
<evidence type="ECO:0000259" key="3">
    <source>
        <dbReference type="PROSITE" id="PS50930"/>
    </source>
</evidence>
<dbReference type="InterPro" id="IPR007492">
    <property type="entry name" value="LytTR_DNA-bd_dom"/>
</dbReference>
<dbReference type="PROSITE" id="PS50110">
    <property type="entry name" value="RESPONSE_REGULATORY"/>
    <property type="match status" value="1"/>
</dbReference>
<dbReference type="InterPro" id="IPR001789">
    <property type="entry name" value="Sig_transdc_resp-reg_receiver"/>
</dbReference>
<dbReference type="InterPro" id="IPR046947">
    <property type="entry name" value="LytR-like"/>
</dbReference>
<dbReference type="PROSITE" id="PS50930">
    <property type="entry name" value="HTH_LYTTR"/>
    <property type="match status" value="1"/>
</dbReference>
<dbReference type="SMART" id="SM00850">
    <property type="entry name" value="LytTR"/>
    <property type="match status" value="1"/>
</dbReference>
<dbReference type="SMART" id="SM00448">
    <property type="entry name" value="REC"/>
    <property type="match status" value="1"/>
</dbReference>
<dbReference type="Gene3D" id="3.40.50.2300">
    <property type="match status" value="1"/>
</dbReference>
<dbReference type="InterPro" id="IPR011006">
    <property type="entry name" value="CheY-like_superfamily"/>
</dbReference>
<reference evidence="4 5" key="1">
    <citation type="submission" date="2020-02" db="EMBL/GenBank/DDBJ databases">
        <title>Draft genome sequence of two Spirosoma agri KCTC 52727 and Spirosoma terrae KCTC 52035.</title>
        <authorList>
            <person name="Rojas J."/>
            <person name="Ambika Manirajan B."/>
            <person name="Ratering S."/>
            <person name="Suarez C."/>
            <person name="Schnell S."/>
        </authorList>
    </citation>
    <scope>NUCLEOTIDE SEQUENCE [LARGE SCALE GENOMIC DNA]</scope>
    <source>
        <strain evidence="4 5">KCTC 52727</strain>
    </source>
</reference>
<dbReference type="Proteomes" id="UP000477386">
    <property type="component" value="Unassembled WGS sequence"/>
</dbReference>
<dbReference type="Pfam" id="PF04397">
    <property type="entry name" value="LytTR"/>
    <property type="match status" value="1"/>
</dbReference>
<organism evidence="4 5">
    <name type="scientific">Spirosoma agri</name>
    <dbReference type="NCBI Taxonomy" id="1987381"/>
    <lineage>
        <taxon>Bacteria</taxon>
        <taxon>Pseudomonadati</taxon>
        <taxon>Bacteroidota</taxon>
        <taxon>Cytophagia</taxon>
        <taxon>Cytophagales</taxon>
        <taxon>Cytophagaceae</taxon>
        <taxon>Spirosoma</taxon>
    </lineage>
</organism>
<feature type="modified residue" description="4-aspartylphosphate" evidence="1">
    <location>
        <position position="65"/>
    </location>
</feature>
<sequence length="262" mass="29908">MNVVIIEDEARTARQLERMLKKYDPTLHIVAQLPSVNEAVAWFREQGHGQPGHHQSSPPDLVFMDIHLEDGLAFTIFEQTGLTVPVIFTTAYEEYMIKAFKVNSIDYLLKPVDYDELVAALEKFKAIRTQPGLPDLNTLLALIQKPRDPAYKERFMVSLGTKIRSVEVTDVAYFFSEEKATFLITREGLSLPVEYSLDQVSGMLDPVRFFRVNRQFLVARPAIHAIHAYSAGKLKLDLLPASRHEVFVSLSRITEFKDWLGR</sequence>
<evidence type="ECO:0000259" key="2">
    <source>
        <dbReference type="PROSITE" id="PS50110"/>
    </source>
</evidence>
<feature type="domain" description="HTH LytTR-type" evidence="3">
    <location>
        <begin position="155"/>
        <end position="262"/>
    </location>
</feature>
<dbReference type="RefSeq" id="WP_164038521.1">
    <property type="nucleotide sequence ID" value="NZ_JAAGNZ010000001.1"/>
</dbReference>
<comment type="caution">
    <text evidence="4">The sequence shown here is derived from an EMBL/GenBank/DDBJ whole genome shotgun (WGS) entry which is preliminary data.</text>
</comment>
<keyword evidence="5" id="KW-1185">Reference proteome</keyword>
<evidence type="ECO:0000256" key="1">
    <source>
        <dbReference type="PROSITE-ProRule" id="PRU00169"/>
    </source>
</evidence>
<dbReference type="GO" id="GO:0000156">
    <property type="term" value="F:phosphorelay response regulator activity"/>
    <property type="evidence" value="ECO:0007669"/>
    <property type="project" value="InterPro"/>
</dbReference>
<name>A0A6M0ILP0_9BACT</name>
<evidence type="ECO:0000313" key="4">
    <source>
        <dbReference type="EMBL" id="NEU67813.1"/>
    </source>
</evidence>
<dbReference type="PANTHER" id="PTHR37299">
    <property type="entry name" value="TRANSCRIPTIONAL REGULATOR-RELATED"/>
    <property type="match status" value="1"/>
</dbReference>
<proteinExistence type="predicted"/>
<feature type="domain" description="Response regulatory" evidence="2">
    <location>
        <begin position="2"/>
        <end position="125"/>
    </location>
</feature>
<evidence type="ECO:0000313" key="5">
    <source>
        <dbReference type="Proteomes" id="UP000477386"/>
    </source>
</evidence>
<dbReference type="AlphaFoldDB" id="A0A6M0ILP0"/>
<dbReference type="GO" id="GO:0003677">
    <property type="term" value="F:DNA binding"/>
    <property type="evidence" value="ECO:0007669"/>
    <property type="project" value="InterPro"/>
</dbReference>
<dbReference type="Pfam" id="PF00072">
    <property type="entry name" value="Response_reg"/>
    <property type="match status" value="1"/>
</dbReference>
<dbReference type="PANTHER" id="PTHR37299:SF1">
    <property type="entry name" value="STAGE 0 SPORULATION PROTEIN A HOMOLOG"/>
    <property type="match status" value="1"/>
</dbReference>
<accession>A0A6M0ILP0</accession>
<dbReference type="SUPFAM" id="SSF52172">
    <property type="entry name" value="CheY-like"/>
    <property type="match status" value="1"/>
</dbReference>
<dbReference type="Gene3D" id="2.40.50.1020">
    <property type="entry name" value="LytTr DNA-binding domain"/>
    <property type="match status" value="1"/>
</dbReference>
<dbReference type="EMBL" id="JAAGNZ010000001">
    <property type="protein sequence ID" value="NEU67813.1"/>
    <property type="molecule type" value="Genomic_DNA"/>
</dbReference>